<accession>A0A1V8SP97</accession>
<dbReference type="InterPro" id="IPR001214">
    <property type="entry name" value="SET_dom"/>
</dbReference>
<keyword evidence="4" id="KW-1185">Reference proteome</keyword>
<dbReference type="Proteomes" id="UP000192596">
    <property type="component" value="Unassembled WGS sequence"/>
</dbReference>
<dbReference type="InterPro" id="IPR046341">
    <property type="entry name" value="SET_dom_sf"/>
</dbReference>
<dbReference type="PANTHER" id="PTHR47250:SF3">
    <property type="entry name" value="HISTONE-LYSINE N-METHYLTRANSFERASE SET-6"/>
    <property type="match status" value="1"/>
</dbReference>
<evidence type="ECO:0000313" key="3">
    <source>
        <dbReference type="EMBL" id="OQO00874.1"/>
    </source>
</evidence>
<dbReference type="PROSITE" id="PS50280">
    <property type="entry name" value="SET"/>
    <property type="match status" value="1"/>
</dbReference>
<dbReference type="SUPFAM" id="SSF82199">
    <property type="entry name" value="SET domain"/>
    <property type="match status" value="1"/>
</dbReference>
<evidence type="ECO:0000256" key="1">
    <source>
        <dbReference type="SAM" id="MobiDB-lite"/>
    </source>
</evidence>
<dbReference type="Pfam" id="PF00856">
    <property type="entry name" value="SET"/>
    <property type="match status" value="1"/>
</dbReference>
<organism evidence="3 4">
    <name type="scientific">Cryoendolithus antarcticus</name>
    <dbReference type="NCBI Taxonomy" id="1507870"/>
    <lineage>
        <taxon>Eukaryota</taxon>
        <taxon>Fungi</taxon>
        <taxon>Dikarya</taxon>
        <taxon>Ascomycota</taxon>
        <taxon>Pezizomycotina</taxon>
        <taxon>Dothideomycetes</taxon>
        <taxon>Dothideomycetidae</taxon>
        <taxon>Cladosporiales</taxon>
        <taxon>Cladosporiaceae</taxon>
        <taxon>Cryoendolithus</taxon>
    </lineage>
</organism>
<dbReference type="PANTHER" id="PTHR47250">
    <property type="entry name" value="HISTONE-LYSINE N-METHYLTRANSFERASE SET-6"/>
    <property type="match status" value="1"/>
</dbReference>
<gene>
    <name evidence="3" type="ORF">B0A48_13561</name>
</gene>
<feature type="domain" description="SET" evidence="2">
    <location>
        <begin position="465"/>
        <end position="571"/>
    </location>
</feature>
<dbReference type="SMART" id="SM00317">
    <property type="entry name" value="SET"/>
    <property type="match status" value="1"/>
</dbReference>
<feature type="region of interest" description="Disordered" evidence="1">
    <location>
        <begin position="111"/>
        <end position="148"/>
    </location>
</feature>
<dbReference type="Gene3D" id="2.170.270.10">
    <property type="entry name" value="SET domain"/>
    <property type="match status" value="1"/>
</dbReference>
<protein>
    <recommendedName>
        <fullName evidence="2">SET domain-containing protein</fullName>
    </recommendedName>
</protein>
<reference evidence="4" key="1">
    <citation type="submission" date="2017-03" db="EMBL/GenBank/DDBJ databases">
        <title>Genomes of endolithic fungi from Antarctica.</title>
        <authorList>
            <person name="Coleine C."/>
            <person name="Masonjones S."/>
            <person name="Stajich J.E."/>
        </authorList>
    </citation>
    <scope>NUCLEOTIDE SEQUENCE [LARGE SCALE GENOMIC DNA]</scope>
    <source>
        <strain evidence="4">CCFEE 5527</strain>
    </source>
</reference>
<dbReference type="EMBL" id="NAJO01000033">
    <property type="protein sequence ID" value="OQO00874.1"/>
    <property type="molecule type" value="Genomic_DNA"/>
</dbReference>
<dbReference type="STRING" id="1507870.A0A1V8SP97"/>
<feature type="compositionally biased region" description="Polar residues" evidence="1">
    <location>
        <begin position="124"/>
        <end position="141"/>
    </location>
</feature>
<comment type="caution">
    <text evidence="3">The sequence shown here is derived from an EMBL/GenBank/DDBJ whole genome shotgun (WGS) entry which is preliminary data.</text>
</comment>
<dbReference type="AlphaFoldDB" id="A0A1V8SP97"/>
<name>A0A1V8SP97_9PEZI</name>
<dbReference type="OrthoDB" id="10261904at2759"/>
<proteinExistence type="predicted"/>
<sequence length="603" mass="67042">MADIGYVAKRVGREVERLLLQALEQTPTNVGALQLRCSVGPVDNNANLESLARGEVTFDVGELLAATDRRTPPSSRLLGDFALPTPADSPFEGALPRSYPSATFDRALTVSAASPGRKRKAASSRLQQSTSVRRKTGSYTPDLQDDDGQIVQQRPRALPDNPILQPPSLSKFINGVWESLFSGTKLDPVEVIEQWQAIESSGQPKLIVDSHDQISSRGTSIADGDFSKMSVLARKISQTSRTCRSLEVVVQCRWMQLFDEQVVTLAATTTKEKAKKATIAAACLDFKWSEKELRNKTAIWRGYADIQKAGGWAALVFAGMGLYRFCKYRVAFTEETFDVLRSLRHRFEVAADTMHTNWRQLLAIVNGPTARRYTSHMHSHVVCGPHDETIDLPITYHQWDKDFSYQHLDESCIDEEAWGNYDPRVVQLEGPYTCEACKEVQSDDPTANSCSCFSALYPPVLAGPSPVQVYRTPNGRNNGLLACLPFEEGAAIGEFVGLITAGVSGKDVMWGETARASYQIWQGRQGNHTRFVNHSCEPNSQFERFVWMGTQRIILVSKGVDAGEEVTVDYTDTYWRNLDKECLCGQPTCRYKDRSRITATAQG</sequence>
<evidence type="ECO:0000259" key="2">
    <source>
        <dbReference type="PROSITE" id="PS50280"/>
    </source>
</evidence>
<evidence type="ECO:0000313" key="4">
    <source>
        <dbReference type="Proteomes" id="UP000192596"/>
    </source>
</evidence>
<dbReference type="InterPro" id="IPR053105">
    <property type="entry name" value="Class_V-like_SAM-MTase"/>
</dbReference>
<dbReference type="InParanoid" id="A0A1V8SP97"/>